<dbReference type="EMBL" id="CSAD01000970">
    <property type="protein sequence ID" value="COW69796.1"/>
    <property type="molecule type" value="Genomic_DNA"/>
</dbReference>
<dbReference type="Pfam" id="PF01643">
    <property type="entry name" value="Acyl-ACP_TE"/>
    <property type="match status" value="1"/>
</dbReference>
<dbReference type="EMBL" id="CHKL01000680">
    <property type="protein sequence ID" value="COX16981.1"/>
    <property type="molecule type" value="Genomic_DNA"/>
</dbReference>
<evidence type="ECO:0000313" key="21">
    <source>
        <dbReference type="Proteomes" id="UP000048289"/>
    </source>
</evidence>
<evidence type="ECO:0000313" key="10">
    <source>
        <dbReference type="EMBL" id="COW50225.1"/>
    </source>
</evidence>
<evidence type="ECO:0000313" key="14">
    <source>
        <dbReference type="EMBL" id="OMH59939.1"/>
    </source>
</evidence>
<evidence type="ECO:0000313" key="9">
    <source>
        <dbReference type="EMBL" id="CNV43197.1"/>
    </source>
</evidence>
<dbReference type="Proteomes" id="UP000039217">
    <property type="component" value="Unassembled WGS sequence"/>
</dbReference>
<dbReference type="PANTHER" id="PTHR31793">
    <property type="entry name" value="4-HYDROXYBENZOYL-COA THIOESTERASE FAMILY MEMBER"/>
    <property type="match status" value="1"/>
</dbReference>
<evidence type="ECO:0000313" key="5">
    <source>
        <dbReference type="EMBL" id="CKR49918.1"/>
    </source>
</evidence>
<evidence type="ECO:0000313" key="26">
    <source>
        <dbReference type="Proteomes" id="UP000050164"/>
    </source>
</evidence>
<dbReference type="Proteomes" id="UP000671119">
    <property type="component" value="Unassembled WGS sequence"/>
</dbReference>
<evidence type="ECO:0000313" key="8">
    <source>
        <dbReference type="EMBL" id="CLW57665.1"/>
    </source>
</evidence>
<evidence type="ECO:0000313" key="24">
    <source>
        <dbReference type="Proteomes" id="UP000049023"/>
    </source>
</evidence>
<dbReference type="Proteomes" id="UP000044938">
    <property type="component" value="Unassembled WGS sequence"/>
</dbReference>
<protein>
    <submittedName>
        <fullName evidence="9 14">Acyl-ACP thioesterase</fullName>
    </submittedName>
    <submittedName>
        <fullName evidence="13">Acyl-[acyl-carrier-protein] thioesterase</fullName>
    </submittedName>
</protein>
<dbReference type="InterPro" id="IPR029069">
    <property type="entry name" value="HotDog_dom_sf"/>
</dbReference>
<reference evidence="14 27" key="5">
    <citation type="submission" date="2017-02" db="EMBL/GenBank/DDBJ databases">
        <title>Protein polymorphisms may explain contrasting epidemiological fitness of two variants of a multidrug-resistant Mycobacterium tuberculosis strain.</title>
        <authorList>
            <person name="Bigi M.M."/>
            <person name="Lopez B."/>
            <person name="Blanco F.C."/>
            <person name="Sasiain M.C."/>
            <person name="De La Barrera S."/>
            <person name="Ritacco V."/>
            <person name="Bigi F."/>
            <person name="Soria M.A."/>
        </authorList>
    </citation>
    <scope>NUCLEOTIDE SEQUENCE [LARGE SCALE GENOMIC DNA]</scope>
    <source>
        <strain evidence="14 27">6548</strain>
    </source>
</reference>
<dbReference type="Proteomes" id="UP000045842">
    <property type="component" value="Unassembled WGS sequence"/>
</dbReference>
<evidence type="ECO:0000259" key="1">
    <source>
        <dbReference type="Pfam" id="PF01643"/>
    </source>
</evidence>
<feature type="domain" description="Acyl-ACP thioesterase-like C-terminal" evidence="2">
    <location>
        <begin position="163"/>
        <end position="227"/>
    </location>
</feature>
<dbReference type="Pfam" id="PF20791">
    <property type="entry name" value="Acyl-ACP_TE_C"/>
    <property type="match status" value="1"/>
</dbReference>
<organism evidence="9 17">
    <name type="scientific">Mycobacterium tuberculosis</name>
    <dbReference type="NCBI Taxonomy" id="1773"/>
    <lineage>
        <taxon>Bacteria</taxon>
        <taxon>Bacillati</taxon>
        <taxon>Actinomycetota</taxon>
        <taxon>Actinomycetes</taxon>
        <taxon>Mycobacteriales</taxon>
        <taxon>Mycobacteriaceae</taxon>
        <taxon>Mycobacterium</taxon>
        <taxon>Mycobacterium tuberculosis complex</taxon>
    </lineage>
</organism>
<evidence type="ECO:0000313" key="11">
    <source>
        <dbReference type="EMBL" id="COW69796.1"/>
    </source>
</evidence>
<dbReference type="SMR" id="A0A045JJK6"/>
<reference evidence="15" key="6">
    <citation type="submission" date="2018-07" db="EMBL/GenBank/DDBJ databases">
        <authorList>
            <person name="Shah S."/>
            <person name="Brown T."/>
            <person name="Auld S."/>
            <person name="Bratton K."/>
            <person name="Narechania A."/>
            <person name="Mathema B."/>
            <person name="Gandhi N."/>
        </authorList>
    </citation>
    <scope>NUCLEOTIDE SEQUENCE</scope>
    <source>
        <strain evidence="15">32301_S10</strain>
    </source>
</reference>
<dbReference type="Proteomes" id="UP000049023">
    <property type="component" value="Unassembled WGS sequence"/>
</dbReference>
<proteinExistence type="predicted"/>
<evidence type="ECO:0000313" key="17">
    <source>
        <dbReference type="Proteomes" id="UP000039217"/>
    </source>
</evidence>
<dbReference type="Proteomes" id="UP000046947">
    <property type="component" value="Unassembled WGS sequence"/>
</dbReference>
<dbReference type="Proteomes" id="UP000256381">
    <property type="component" value="Unassembled WGS sequence"/>
</dbReference>
<dbReference type="EMBL" id="QTBD01000169">
    <property type="protein sequence ID" value="REQ50325.1"/>
    <property type="molecule type" value="Genomic_DNA"/>
</dbReference>
<evidence type="ECO:0000313" key="25">
    <source>
        <dbReference type="Proteomes" id="UP000050139"/>
    </source>
</evidence>
<evidence type="ECO:0000313" key="15">
    <source>
        <dbReference type="EMBL" id="REQ50325.1"/>
    </source>
</evidence>
<dbReference type="RefSeq" id="WP_003900448.1">
    <property type="nucleotide sequence ID" value="NZ_AP017901.1"/>
</dbReference>
<dbReference type="Proteomes" id="UP000050139">
    <property type="component" value="Unassembled WGS sequence"/>
</dbReference>
<dbReference type="EMBL" id="CNGE01000285">
    <property type="protein sequence ID" value="CKS39737.1"/>
    <property type="molecule type" value="Genomic_DNA"/>
</dbReference>
<dbReference type="EMBL" id="CNFU01000249">
    <property type="protein sequence ID" value="CKR49918.1"/>
    <property type="molecule type" value="Genomic_DNA"/>
</dbReference>
<name>A0A045JJK6_MYCTX</name>
<dbReference type="AlphaFoldDB" id="A0A045JJK6"/>
<evidence type="ECO:0000313" key="23">
    <source>
        <dbReference type="Proteomes" id="UP000048948"/>
    </source>
</evidence>
<evidence type="ECO:0000313" key="7">
    <source>
        <dbReference type="EMBL" id="CKS39737.1"/>
    </source>
</evidence>
<gene>
    <name evidence="9" type="primary">fatA</name>
    <name evidence="14" type="ORF">A4S10_02110</name>
    <name evidence="16" type="ORF">DKC2_2121</name>
    <name evidence="15" type="ORF">DSJ38_15055</name>
    <name evidence="9" type="ORF">ERS007661_02363</name>
    <name evidence="11" type="ORF">ERS007679_04190</name>
    <name evidence="3" type="ORF">ERS007681_04250</name>
    <name evidence="4" type="ORF">ERS007688_03979</name>
    <name evidence="10" type="ORF">ERS007720_02753</name>
    <name evidence="12" type="ORF">ERS007741_03929</name>
    <name evidence="7" type="ORF">ERS027646_01782</name>
    <name evidence="6" type="ORF">ERS027659_02788</name>
    <name evidence="5" type="ORF">ERS027661_01470</name>
    <name evidence="8" type="ORF">ERS094118_02850</name>
    <name evidence="13" type="ORF">J8J21_14765</name>
</gene>
<dbReference type="EMBL" id="CFOH01001008">
    <property type="protein sequence ID" value="CFE76422.1"/>
    <property type="molecule type" value="Genomic_DNA"/>
</dbReference>
<reference evidence="16 29" key="7">
    <citation type="submission" date="2018-08" db="EMBL/GenBank/DDBJ databases">
        <authorList>
            <person name="Fokvardsen B D."/>
            <person name="Norman A."/>
        </authorList>
    </citation>
    <scope>NUCLEOTIDE SEQUENCE [LARGE SCALE GENOMIC DNA]</scope>
    <source>
        <strain evidence="16 29">DKC2</strain>
    </source>
</reference>
<dbReference type="EMBL" id="LR027516">
    <property type="protein sequence ID" value="VCU50282.1"/>
    <property type="molecule type" value="Genomic_DNA"/>
</dbReference>
<dbReference type="GO" id="GO:0006633">
    <property type="term" value="P:fatty acid biosynthetic process"/>
    <property type="evidence" value="ECO:0007669"/>
    <property type="project" value="InterPro"/>
</dbReference>
<dbReference type="Proteomes" id="UP000050164">
    <property type="component" value="Unassembled WGS sequence"/>
</dbReference>
<evidence type="ECO:0000313" key="13">
    <source>
        <dbReference type="EMBL" id="MBP0684351.1"/>
    </source>
</evidence>
<dbReference type="OMA" id="NTAYWHA"/>
<evidence type="ECO:0000313" key="28">
    <source>
        <dbReference type="Proteomes" id="UP000256381"/>
    </source>
</evidence>
<evidence type="ECO:0000313" key="18">
    <source>
        <dbReference type="Proteomes" id="UP000044938"/>
    </source>
</evidence>
<dbReference type="InterPro" id="IPR049427">
    <property type="entry name" value="Acyl-ACP_TE_C"/>
</dbReference>
<reference evidence="15 28" key="4">
    <citation type="journal article" date="2017" name="N. Engl. J. Med.">
        <title>Transmission of Extensively Drug-Resistant Tuberculosis in South Africa.</title>
        <authorList>
            <person name="Shah N.S."/>
            <person name="Auld S.C."/>
            <person name="Brust J.C."/>
            <person name="Mathema B."/>
            <person name="Ismail N."/>
            <person name="Moodley P."/>
            <person name="Mlisana K."/>
            <person name="Allana S."/>
            <person name="Campbell A."/>
            <person name="Mthiyane T."/>
            <person name="Morris N."/>
            <person name="Mpangase P."/>
            <person name="van der Meulen H."/>
            <person name="Omar S.V."/>
            <person name="Brown T.S."/>
            <person name="Narechania A."/>
            <person name="Shaskina E."/>
            <person name="Kapwata T."/>
            <person name="Kreiswirth B."/>
            <person name="Gandhi N.R."/>
        </authorList>
    </citation>
    <scope>NUCLEOTIDE SEQUENCE [LARGE SCALE GENOMIC DNA]</scope>
    <source>
        <strain evidence="15 28">32301_S10</strain>
    </source>
</reference>
<dbReference type="EMBL" id="CSAJ01000378">
    <property type="protein sequence ID" value="COW50225.1"/>
    <property type="molecule type" value="Genomic_DNA"/>
</dbReference>
<dbReference type="Proteomes" id="UP000048948">
    <property type="component" value="Unassembled WGS sequence"/>
</dbReference>
<dbReference type="Proteomes" id="UP000189452">
    <property type="component" value="Chromosome"/>
</dbReference>
<dbReference type="Proteomes" id="UP000048600">
    <property type="component" value="Unassembled WGS sequence"/>
</dbReference>
<reference evidence="8 25" key="1">
    <citation type="submission" date="2015-03" db="EMBL/GenBank/DDBJ databases">
        <authorList>
            <consortium name="Pathogen Informatics"/>
            <person name="Murphy D."/>
        </authorList>
    </citation>
    <scope>NUCLEOTIDE SEQUENCE [LARGE SCALE GENOMIC DNA]</scope>
    <source>
        <strain evidence="8 25">0268S</strain>
    </source>
</reference>
<reference evidence="17 18" key="2">
    <citation type="submission" date="2015-03" db="EMBL/GenBank/DDBJ databases">
        <authorList>
            <consortium name="Pathogen Informatics"/>
        </authorList>
    </citation>
    <scope>NUCLEOTIDE SEQUENCE [LARGE SCALE GENOMIC DNA]</scope>
    <source>
        <strain evidence="7 23">Bir 172</strain>
        <strain evidence="6 26">Bir 185</strain>
        <strain evidence="5 24">Bir 187</strain>
        <strain evidence="9 17">D00501624</strain>
        <strain evidence="11 19">G09801536</strain>
        <strain evidence="3 21">G09901357</strain>
        <strain evidence="4 20">H09601792</strain>
        <strain evidence="10 18">M09401471</strain>
        <strain evidence="12 22">P00601463</strain>
    </source>
</reference>
<dbReference type="InterPro" id="IPR050563">
    <property type="entry name" value="4-hydroxybenzoyl-CoA_TE"/>
</dbReference>
<accession>A0A045JJK6</accession>
<evidence type="ECO:0000313" key="30">
    <source>
        <dbReference type="Proteomes" id="UP000671119"/>
    </source>
</evidence>
<evidence type="ECO:0000313" key="22">
    <source>
        <dbReference type="Proteomes" id="UP000048600"/>
    </source>
</evidence>
<evidence type="ECO:0000313" key="29">
    <source>
        <dbReference type="Proteomes" id="UP000300237"/>
    </source>
</evidence>
<dbReference type="EMBL" id="JAGIZI010000024">
    <property type="protein sequence ID" value="MBP0684351.1"/>
    <property type="molecule type" value="Genomic_DNA"/>
</dbReference>
<reference evidence="14 27" key="3">
    <citation type="submission" date="2016-04" db="EMBL/GenBank/DDBJ databases">
        <authorList>
            <person name="Bigi M."/>
            <person name="Bigi F."/>
            <person name="Soria M.A."/>
        </authorList>
    </citation>
    <scope>NUCLEOTIDE SEQUENCE [LARGE SCALE GENOMIC DNA]</scope>
    <source>
        <strain evidence="14 27">6548</strain>
    </source>
</reference>
<evidence type="ECO:0000313" key="6">
    <source>
        <dbReference type="EMBL" id="CKS21232.1"/>
    </source>
</evidence>
<dbReference type="Proteomes" id="UP000048289">
    <property type="component" value="Unassembled WGS sequence"/>
</dbReference>
<evidence type="ECO:0000259" key="2">
    <source>
        <dbReference type="Pfam" id="PF20791"/>
    </source>
</evidence>
<evidence type="ECO:0000313" key="27">
    <source>
        <dbReference type="Proteomes" id="UP000189452"/>
    </source>
</evidence>
<dbReference type="EMBL" id="LWDQ01000001">
    <property type="protein sequence ID" value="OMH59939.1"/>
    <property type="molecule type" value="Genomic_DNA"/>
</dbReference>
<dbReference type="PANTHER" id="PTHR31793:SF24">
    <property type="entry name" value="LONG-CHAIN ACYL-COA THIOESTERASE FADM"/>
    <property type="match status" value="1"/>
</dbReference>
<evidence type="ECO:0000313" key="4">
    <source>
        <dbReference type="EMBL" id="CFE76422.1"/>
    </source>
</evidence>
<dbReference type="EMBL" id="CNFT01000715">
    <property type="protein sequence ID" value="CKS21232.1"/>
    <property type="molecule type" value="Genomic_DNA"/>
</dbReference>
<dbReference type="Proteomes" id="UP000300237">
    <property type="component" value="Chromosome"/>
</dbReference>
<evidence type="ECO:0000313" key="12">
    <source>
        <dbReference type="EMBL" id="COX16981.1"/>
    </source>
</evidence>
<dbReference type="Gene3D" id="3.10.129.10">
    <property type="entry name" value="Hotdog Thioesterase"/>
    <property type="match status" value="1"/>
</dbReference>
<evidence type="ECO:0000313" key="20">
    <source>
        <dbReference type="Proteomes" id="UP000046947"/>
    </source>
</evidence>
<dbReference type="EMBL" id="CQQC01000816">
    <property type="protein sequence ID" value="CNV43197.1"/>
    <property type="molecule type" value="Genomic_DNA"/>
</dbReference>
<evidence type="ECO:0000313" key="16">
    <source>
        <dbReference type="EMBL" id="VCU50282.1"/>
    </source>
</evidence>
<evidence type="ECO:0000313" key="3">
    <source>
        <dbReference type="EMBL" id="CFE46989.1"/>
    </source>
</evidence>
<sequence length="250" mass="28734">MHHNRDVDLALVERPSSGYVYTTGWRLATTDIDEHQQLRLDGVARYIQEVGAEHLADAQLAEVHPHWIVLRTVIDVINPIELPSDITFHRWCAALSTRWCSMRVQLQGSAGGRIETEGFWICVNKDTLTPSRLTDDCIARFGSTTENHRLKWRPWLTGPNIDGTETPFPLRRTDIDPFEHVNNTIYWHGVHEILCQIPTLTAPYRAVLEYRSPIKSGEPLTIRYEQHDDVVRMHFVVGDDVRAAALLRRL</sequence>
<dbReference type="EMBL" id="COPH01000022">
    <property type="protein sequence ID" value="CLW57665.1"/>
    <property type="molecule type" value="Genomic_DNA"/>
</dbReference>
<dbReference type="InterPro" id="IPR002864">
    <property type="entry name" value="Acyl-ACP_thioesterase_NHD"/>
</dbReference>
<reference evidence="13 30" key="8">
    <citation type="submission" date="2021-03" db="EMBL/GenBank/DDBJ databases">
        <title>Whole Genome Sequencing of Mycobacterium tuberculosis clinical isolates from Arunachal Pradesh, India.</title>
        <authorList>
            <person name="Singh S."/>
            <person name="Mudliar S.R."/>
            <person name="Kulsum U."/>
            <person name="Rufai S.B."/>
            <person name="Singh P.K."/>
            <person name="Umpo M."/>
            <person name="Nyori M."/>
        </authorList>
    </citation>
    <scope>NUCLEOTIDE SEQUENCE [LARGE SCALE GENOMIC DNA]</scope>
    <source>
        <strain evidence="13 30">OMICS/BPL/0142/20/SP</strain>
    </source>
</reference>
<evidence type="ECO:0000313" key="19">
    <source>
        <dbReference type="Proteomes" id="UP000045842"/>
    </source>
</evidence>
<dbReference type="SUPFAM" id="SSF54637">
    <property type="entry name" value="Thioesterase/thiol ester dehydrase-isomerase"/>
    <property type="match status" value="2"/>
</dbReference>
<dbReference type="GO" id="GO:0047617">
    <property type="term" value="F:fatty acyl-CoA hydrolase activity"/>
    <property type="evidence" value="ECO:0007669"/>
    <property type="project" value="TreeGrafter"/>
</dbReference>
<dbReference type="EMBL" id="CFOE01000961">
    <property type="protein sequence ID" value="CFE46989.1"/>
    <property type="molecule type" value="Genomic_DNA"/>
</dbReference>
<feature type="domain" description="Acyl-ACP thioesterase N-terminal hotdog" evidence="1">
    <location>
        <begin position="18"/>
        <end position="140"/>
    </location>
</feature>